<dbReference type="RefSeq" id="WP_002365630.1">
    <property type="nucleotide sequence ID" value="NZ_GL454489.1"/>
</dbReference>
<keyword evidence="3 4" id="KW-0119">Carbohydrate metabolism</keyword>
<accession>A0A125W1Q1</accession>
<gene>
    <name evidence="4" type="primary">fbp</name>
    <name evidence="5" type="ORF">HMPREF9498_03163</name>
</gene>
<evidence type="ECO:0000313" key="5">
    <source>
        <dbReference type="EMBL" id="EFM81224.1"/>
    </source>
</evidence>
<dbReference type="PIRSF" id="PIRSF000906">
    <property type="entry name" value="FBPtase_Bacill"/>
    <property type="match status" value="1"/>
</dbReference>
<dbReference type="Proteomes" id="UP000004846">
    <property type="component" value="Unassembled WGS sequence"/>
</dbReference>
<organism evidence="5 6">
    <name type="scientific">Enterococcus faecalis TX4248</name>
    <dbReference type="NCBI Taxonomy" id="749495"/>
    <lineage>
        <taxon>Bacteria</taxon>
        <taxon>Bacillati</taxon>
        <taxon>Bacillota</taxon>
        <taxon>Bacilli</taxon>
        <taxon>Lactobacillales</taxon>
        <taxon>Enterococcaceae</taxon>
        <taxon>Enterococcus</taxon>
    </lineage>
</organism>
<dbReference type="GO" id="GO:0006094">
    <property type="term" value="P:gluconeogenesis"/>
    <property type="evidence" value="ECO:0007669"/>
    <property type="project" value="UniProtKB-UniRule"/>
</dbReference>
<keyword evidence="2 4" id="KW-0464">Manganese</keyword>
<dbReference type="InterPro" id="IPR029052">
    <property type="entry name" value="Metallo-depent_PP-like"/>
</dbReference>
<evidence type="ECO:0000313" key="6">
    <source>
        <dbReference type="Proteomes" id="UP000004846"/>
    </source>
</evidence>
<evidence type="ECO:0000256" key="4">
    <source>
        <dbReference type="HAMAP-Rule" id="MF_01854"/>
    </source>
</evidence>
<dbReference type="Gene3D" id="3.60.21.10">
    <property type="match status" value="1"/>
</dbReference>
<proteinExistence type="inferred from homology"/>
<sequence length="626" mass="72588">MATLNRDQQIEEIINLEAILNLPKGTEHFVSDLHGEFEAFDHILRNGSGRIREKVQFLFKQELNAHQMDELCFIIYYPEEKLTLLENESALSYEWWLLTIRRLVEIVRSSSMKYTRSKVRKALPETYGYILEELIYQYDETTTKNGYYQQIIEKIILLGEAKRFVTELAYLIQRLIIDHLHVIGDIYDRGPAPDKIMDRLMSYHSLDIQLGNHDMIWLAAYSGSLACLANVVRICARYGNLDLLEERYAIDLTALKKFSLETYKENPAFAPKKNPYRALTEDEKQVAMRVQQAIAIIQEKLEGQIIGRRPDFNLAHRLRLDKIQGETITFDECRYTLINSCFQTVSEEQPYQLTREEKQIIDDLLTQFQSSPRLTKHMRFLMEKASLYLVYNQNLLIHGCLPLNADGTFQAYTFKGHSYSGKALVDFFQEMLEEAYAQPASTDDYATDCLWYLWCGEGSSLFGKRAMKTFERYFLAEKETHYEEKNPYYSLRDTVEVCERILDEFEVTGENRHIINGHTPVKRTKGESPIKANGTLLVIDGGFSKSYQTITGIAGYTLLYNSFGLQLTAHKSFSSKETAILNNQDIHSIKQVIDRPLQRLLVKDTTIGKELLKQSQALQKQMKQNQ</sequence>
<comment type="caution">
    <text evidence="5">The sequence shown here is derived from an EMBL/GenBank/DDBJ whole genome shotgun (WGS) entry which is preliminary data.</text>
</comment>
<dbReference type="UniPathway" id="UPA00138"/>
<dbReference type="Pfam" id="PF06874">
    <property type="entry name" value="FBPase_2"/>
    <property type="match status" value="1"/>
</dbReference>
<dbReference type="EC" id="3.1.3.11" evidence="4"/>
<dbReference type="EMBL" id="AEBR01000110">
    <property type="protein sequence ID" value="EFM81224.1"/>
    <property type="molecule type" value="Genomic_DNA"/>
</dbReference>
<protein>
    <recommendedName>
        <fullName evidence="4">Fructose-1,6-bisphosphatase class 3</fullName>
        <shortName evidence="4">FBPase class 3</shortName>
        <ecNumber evidence="4">3.1.3.11</ecNumber>
    </recommendedName>
    <alternativeName>
        <fullName evidence="4">D-fructose-1,6-bisphosphate 1-phosphohydrolase class 3</fullName>
    </alternativeName>
</protein>
<comment type="pathway">
    <text evidence="4">Carbohydrate biosynthesis; gluconeogenesis.</text>
</comment>
<name>A0A125W1Q1_ENTFL</name>
<dbReference type="SUPFAM" id="SSF56300">
    <property type="entry name" value="Metallo-dependent phosphatases"/>
    <property type="match status" value="2"/>
</dbReference>
<dbReference type="GO" id="GO:0042132">
    <property type="term" value="F:fructose 1,6-bisphosphate 1-phosphatase activity"/>
    <property type="evidence" value="ECO:0007669"/>
    <property type="project" value="UniProtKB-UniRule"/>
</dbReference>
<comment type="catalytic activity">
    <reaction evidence="4">
        <text>beta-D-fructose 1,6-bisphosphate + H2O = beta-D-fructose 6-phosphate + phosphate</text>
        <dbReference type="Rhea" id="RHEA:11064"/>
        <dbReference type="ChEBI" id="CHEBI:15377"/>
        <dbReference type="ChEBI" id="CHEBI:32966"/>
        <dbReference type="ChEBI" id="CHEBI:43474"/>
        <dbReference type="ChEBI" id="CHEBI:57634"/>
        <dbReference type="EC" id="3.1.3.11"/>
    </reaction>
</comment>
<dbReference type="AlphaFoldDB" id="A0A125W1Q1"/>
<evidence type="ECO:0000256" key="1">
    <source>
        <dbReference type="ARBA" id="ARBA00022801"/>
    </source>
</evidence>
<comment type="similarity">
    <text evidence="4">Belongs to the FBPase class 3 family.</text>
</comment>
<evidence type="ECO:0000256" key="3">
    <source>
        <dbReference type="ARBA" id="ARBA00023277"/>
    </source>
</evidence>
<dbReference type="InterPro" id="IPR009164">
    <property type="entry name" value="FBPtase_class3"/>
</dbReference>
<comment type="cofactor">
    <cofactor evidence="4">
        <name>Mn(2+)</name>
        <dbReference type="ChEBI" id="CHEBI:29035"/>
    </cofactor>
</comment>
<dbReference type="HOGENOM" id="CLU_028392_2_0_9"/>
<dbReference type="HAMAP" id="MF_01854">
    <property type="entry name" value="FBPase_class3"/>
    <property type="match status" value="1"/>
</dbReference>
<evidence type="ECO:0000256" key="2">
    <source>
        <dbReference type="ARBA" id="ARBA00023211"/>
    </source>
</evidence>
<reference evidence="5 6" key="1">
    <citation type="submission" date="2010-07" db="EMBL/GenBank/DDBJ databases">
        <authorList>
            <person name="Sid Ahmed O."/>
        </authorList>
    </citation>
    <scope>NUCLEOTIDE SEQUENCE [LARGE SCALE GENOMIC DNA]</scope>
    <source>
        <strain evidence="5 6">TX4248</strain>
    </source>
</reference>
<keyword evidence="1 4" id="KW-0378">Hydrolase</keyword>